<evidence type="ECO:0000256" key="1">
    <source>
        <dbReference type="ARBA" id="ARBA00009670"/>
    </source>
</evidence>
<dbReference type="Proteomes" id="UP001175271">
    <property type="component" value="Unassembled WGS sequence"/>
</dbReference>
<feature type="domain" description="Flavodoxin-like" evidence="3">
    <location>
        <begin position="587"/>
        <end position="735"/>
    </location>
</feature>
<dbReference type="PROSITE" id="PS00201">
    <property type="entry name" value="FLAVODOXIN"/>
    <property type="match status" value="1"/>
</dbReference>
<dbReference type="InterPro" id="IPR011009">
    <property type="entry name" value="Kinase-like_dom_sf"/>
</dbReference>
<dbReference type="Pfam" id="PF00258">
    <property type="entry name" value="Flavodoxin_1"/>
    <property type="match status" value="1"/>
</dbReference>
<keyword evidence="5" id="KW-1185">Reference proteome</keyword>
<dbReference type="Pfam" id="PF03109">
    <property type="entry name" value="ABC1"/>
    <property type="match status" value="1"/>
</dbReference>
<dbReference type="PANTHER" id="PTHR45890:SF1">
    <property type="entry name" value="AARF DOMAIN CONTAINING KINASE 2"/>
    <property type="match status" value="1"/>
</dbReference>
<dbReference type="InterPro" id="IPR029039">
    <property type="entry name" value="Flavoprotein-like_sf"/>
</dbReference>
<name>A0AA39I5C3_9BILA</name>
<comment type="similarity">
    <text evidence="1">Belongs to the protein kinase superfamily. ADCK protein kinase family.</text>
</comment>
<dbReference type="PROSITE" id="PS50902">
    <property type="entry name" value="FLAVODOXIN_LIKE"/>
    <property type="match status" value="1"/>
</dbReference>
<dbReference type="AlphaFoldDB" id="A0AA39I5C3"/>
<dbReference type="InterPro" id="IPR052402">
    <property type="entry name" value="ADCK_kinase"/>
</dbReference>
<dbReference type="GO" id="GO:0005739">
    <property type="term" value="C:mitochondrion"/>
    <property type="evidence" value="ECO:0007669"/>
    <property type="project" value="TreeGrafter"/>
</dbReference>
<evidence type="ECO:0000256" key="2">
    <source>
        <dbReference type="SAM" id="MobiDB-lite"/>
    </source>
</evidence>
<dbReference type="Gene3D" id="3.40.50.360">
    <property type="match status" value="1"/>
</dbReference>
<dbReference type="InterPro" id="IPR001226">
    <property type="entry name" value="Flavodoxin_CS"/>
</dbReference>
<organism evidence="4 5">
    <name type="scientific">Steinernema hermaphroditum</name>
    <dbReference type="NCBI Taxonomy" id="289476"/>
    <lineage>
        <taxon>Eukaryota</taxon>
        <taxon>Metazoa</taxon>
        <taxon>Ecdysozoa</taxon>
        <taxon>Nematoda</taxon>
        <taxon>Chromadorea</taxon>
        <taxon>Rhabditida</taxon>
        <taxon>Tylenchina</taxon>
        <taxon>Panagrolaimomorpha</taxon>
        <taxon>Strongyloidoidea</taxon>
        <taxon>Steinernematidae</taxon>
        <taxon>Steinernema</taxon>
    </lineage>
</organism>
<sequence>MLSAFRRIAVRSHRYGRLIVVTGTTVGFVAVYSGSSQRNLRCEYSFTKEKRNPWLVGKSEVEAELRSIRVRKRGVLAEFVRSLLWNTRLLIRFLGLSIRIVPLLLTYPPSCLHDSLHELWWRWLIHTIRKGGPSLLKLCQWASTRRDIFSKQFCDKLAVFHTKTKREVSSRGCELALSDLFGERWREFVISIEPKSIGSGCIAQVYKARVSMDAFIRTTGIRVEGLEDRDEIDVAIKVADKGVLNCIDMDLAIFKRVARTLQLIVPSLAYASPVQCLEQFEVVLKRQTNLSNEAKALKRFAEAFDRDKGPIFFPIVLHASENVLVETFEEGIYVNRLVTGDHDIAAHQVDTVRRRVAVMGARALLKMIFVDNFVHGDLHPGNILIRFNDSGEQNGSSLHRSPAGDDVFSRGWSRLRDLLGYHTSPKLRFTDNTGFADDPTLIVLDTGLVIEETPENLKNLRAVFAAILTNNGYEAGRLMLTQSPNEQCENPEEFCREVGDIVAKARSGTSLRQLHVSQLLSDLFSIVSRHRVSLEPSFTSVVLSVMVLEGFGRSLSPDLDLFLCAKPYVFSKREQERLEEEAERRVVTIFYGSETGKTERLAEVLADEMEDYSPPLVNMASIDPDDFKQYKGVGLFLISTRENGKPPEGVEWFMEWMDDVDAKTKRKANFRHIRFCIFGVGDSRFGPAHYNKAAKILSRRLRSLGAKPLCAVVFADEKRSTEIDDQLRCWSDDVCEALEDYATGGKSSRRKGTTTESSGTEYDSEDARREKEAMFSKFLSLRRRRRSKT</sequence>
<proteinExistence type="inferred from homology"/>
<dbReference type="InterPro" id="IPR001094">
    <property type="entry name" value="Flavdoxin-like"/>
</dbReference>
<dbReference type="SUPFAM" id="SSF52218">
    <property type="entry name" value="Flavoproteins"/>
    <property type="match status" value="1"/>
</dbReference>
<dbReference type="PRINTS" id="PR00369">
    <property type="entry name" value="FLAVODOXIN"/>
</dbReference>
<feature type="region of interest" description="Disordered" evidence="2">
    <location>
        <begin position="743"/>
        <end position="768"/>
    </location>
</feature>
<evidence type="ECO:0000313" key="5">
    <source>
        <dbReference type="Proteomes" id="UP001175271"/>
    </source>
</evidence>
<reference evidence="4" key="1">
    <citation type="submission" date="2023-06" db="EMBL/GenBank/DDBJ databases">
        <title>Genomic analysis of the entomopathogenic nematode Steinernema hermaphroditum.</title>
        <authorList>
            <person name="Schwarz E.M."/>
            <person name="Heppert J.K."/>
            <person name="Baniya A."/>
            <person name="Schwartz H.T."/>
            <person name="Tan C.-H."/>
            <person name="Antoshechkin I."/>
            <person name="Sternberg P.W."/>
            <person name="Goodrich-Blair H."/>
            <person name="Dillman A.R."/>
        </authorList>
    </citation>
    <scope>NUCLEOTIDE SEQUENCE</scope>
    <source>
        <strain evidence="4">PS9179</strain>
        <tissue evidence="4">Whole animal</tissue>
    </source>
</reference>
<dbReference type="GO" id="GO:0010181">
    <property type="term" value="F:FMN binding"/>
    <property type="evidence" value="ECO:0007669"/>
    <property type="project" value="InterPro"/>
</dbReference>
<dbReference type="InterPro" id="IPR004147">
    <property type="entry name" value="ABC1_dom"/>
</dbReference>
<dbReference type="GO" id="GO:0009055">
    <property type="term" value="F:electron transfer activity"/>
    <property type="evidence" value="ECO:0007669"/>
    <property type="project" value="InterPro"/>
</dbReference>
<evidence type="ECO:0000259" key="3">
    <source>
        <dbReference type="PROSITE" id="PS50902"/>
    </source>
</evidence>
<dbReference type="InterPro" id="IPR008254">
    <property type="entry name" value="Flavodoxin/NO_synth"/>
</dbReference>
<accession>A0AA39I5C3</accession>
<evidence type="ECO:0000313" key="4">
    <source>
        <dbReference type="EMBL" id="KAK0417360.1"/>
    </source>
</evidence>
<dbReference type="PANTHER" id="PTHR45890">
    <property type="entry name" value="AARF DOMAIN CONTAINING KINASE 2 (PREDICTED)"/>
    <property type="match status" value="1"/>
</dbReference>
<dbReference type="EMBL" id="JAUCMV010000002">
    <property type="protein sequence ID" value="KAK0417360.1"/>
    <property type="molecule type" value="Genomic_DNA"/>
</dbReference>
<protein>
    <recommendedName>
        <fullName evidence="3">Flavodoxin-like domain-containing protein</fullName>
    </recommendedName>
</protein>
<comment type="caution">
    <text evidence="4">The sequence shown here is derived from an EMBL/GenBank/DDBJ whole genome shotgun (WGS) entry which is preliminary data.</text>
</comment>
<gene>
    <name evidence="4" type="ORF">QR680_012964</name>
</gene>
<dbReference type="SUPFAM" id="SSF56112">
    <property type="entry name" value="Protein kinase-like (PK-like)"/>
    <property type="match status" value="1"/>
</dbReference>